<dbReference type="PRINTS" id="PR00411">
    <property type="entry name" value="PNDRDTASEI"/>
</dbReference>
<feature type="domain" description="FAD/NAD(P)-binding" evidence="6">
    <location>
        <begin position="29"/>
        <end position="325"/>
    </location>
</feature>
<dbReference type="PRINTS" id="PR00368">
    <property type="entry name" value="FADPNR"/>
</dbReference>
<keyword evidence="9" id="KW-1185">Reference proteome</keyword>
<dbReference type="Gene3D" id="3.50.50.60">
    <property type="entry name" value="FAD/NAD(P)-binding domain"/>
    <property type="match status" value="2"/>
</dbReference>
<dbReference type="InterPro" id="IPR028202">
    <property type="entry name" value="Reductase_C"/>
</dbReference>
<dbReference type="SUPFAM" id="SSF51905">
    <property type="entry name" value="FAD/NAD(P)-binding domain"/>
    <property type="match status" value="1"/>
</dbReference>
<comment type="cofactor">
    <cofactor evidence="1">
        <name>FAD</name>
        <dbReference type="ChEBI" id="CHEBI:57692"/>
    </cofactor>
</comment>
<dbReference type="Proteomes" id="UP000218505">
    <property type="component" value="Chromosome"/>
</dbReference>
<evidence type="ECO:0000256" key="2">
    <source>
        <dbReference type="ARBA" id="ARBA00022630"/>
    </source>
</evidence>
<accession>A0A290Z5X2</accession>
<keyword evidence="3" id="KW-0274">FAD</keyword>
<organism evidence="8 9">
    <name type="scientific">Actinosynnema pretiosum</name>
    <dbReference type="NCBI Taxonomy" id="42197"/>
    <lineage>
        <taxon>Bacteria</taxon>
        <taxon>Bacillati</taxon>
        <taxon>Actinomycetota</taxon>
        <taxon>Actinomycetes</taxon>
        <taxon>Pseudonocardiales</taxon>
        <taxon>Pseudonocardiaceae</taxon>
        <taxon>Actinosynnema</taxon>
    </lineage>
</organism>
<evidence type="ECO:0000259" key="7">
    <source>
        <dbReference type="Pfam" id="PF14759"/>
    </source>
</evidence>
<dbReference type="Gene3D" id="3.30.390.30">
    <property type="match status" value="1"/>
</dbReference>
<dbReference type="PANTHER" id="PTHR43557">
    <property type="entry name" value="APOPTOSIS-INDUCING FACTOR 1"/>
    <property type="match status" value="1"/>
</dbReference>
<dbReference type="InterPro" id="IPR036188">
    <property type="entry name" value="FAD/NAD-bd_sf"/>
</dbReference>
<evidence type="ECO:0000313" key="9">
    <source>
        <dbReference type="Proteomes" id="UP000218505"/>
    </source>
</evidence>
<dbReference type="KEGG" id="apre:CNX65_14605"/>
<feature type="region of interest" description="Disordered" evidence="5">
    <location>
        <begin position="1"/>
        <end position="27"/>
    </location>
</feature>
<feature type="domain" description="Reductase C-terminal" evidence="7">
    <location>
        <begin position="344"/>
        <end position="407"/>
    </location>
</feature>
<evidence type="ECO:0000313" key="8">
    <source>
        <dbReference type="EMBL" id="ATE54369.1"/>
    </source>
</evidence>
<keyword evidence="2" id="KW-0285">Flavoprotein</keyword>
<name>A0A290Z5X2_9PSEU</name>
<sequence>MSLTGNAGTTGAPEPSGGPAGEGAGHPGHVLVVGAAAAGLSTAEALRRKGFTGRLTLLGAEEHPPYDRPPLSKQVLAGAWEPERSRLRTAEVLAALNAEFHLGDPAVALDVATRTVRTASGAEHTADAVVVATGVRPRVLPGQDGLAGVHVLRTLEDSLALRADLLPGRRVVVVGDGVLGAEAAATARGLGLDVVLAGPQDAPLAAQLGPLVSGLLRELHAERGVRLRLGSAVLGLESEDGRVTGVRLDGGEVLPADVVVVALGAVPCTEWLEGSGLALDNGVVCDARCRAADGIYAVGDVARWQHPGLGRLVRLENRTNATEQASAVADNLLGDPVEYAPVPYFWTDQFDAKIHVHGVLPVDAEVTVEDGDPAARRFTAVYRSGGLVTGVIGWNMPKQARQTRQRLLTPEGLAAARVPAVAPAGPTLPVAQTPPALAQGAAAGAVAPALTTALTTVAPTPDRTAPSADLRTTPEGRA</sequence>
<dbReference type="PANTHER" id="PTHR43557:SF2">
    <property type="entry name" value="RIESKE DOMAIN-CONTAINING PROTEIN-RELATED"/>
    <property type="match status" value="1"/>
</dbReference>
<dbReference type="InterPro" id="IPR016156">
    <property type="entry name" value="FAD/NAD-linked_Rdtase_dimer_sf"/>
</dbReference>
<dbReference type="SUPFAM" id="SSF55424">
    <property type="entry name" value="FAD/NAD-linked reductases, dimerisation (C-terminal) domain"/>
    <property type="match status" value="1"/>
</dbReference>
<dbReference type="Pfam" id="PF14759">
    <property type="entry name" value="Reductase_C"/>
    <property type="match status" value="1"/>
</dbReference>
<evidence type="ECO:0000259" key="6">
    <source>
        <dbReference type="Pfam" id="PF07992"/>
    </source>
</evidence>
<keyword evidence="4" id="KW-0560">Oxidoreductase</keyword>
<dbReference type="Pfam" id="PF07992">
    <property type="entry name" value="Pyr_redox_2"/>
    <property type="match status" value="1"/>
</dbReference>
<gene>
    <name evidence="8" type="ORF">CNX65_14605</name>
</gene>
<evidence type="ECO:0000256" key="5">
    <source>
        <dbReference type="SAM" id="MobiDB-lite"/>
    </source>
</evidence>
<feature type="compositionally biased region" description="Low complexity" evidence="5">
    <location>
        <begin position="7"/>
        <end position="17"/>
    </location>
</feature>
<evidence type="ECO:0000256" key="3">
    <source>
        <dbReference type="ARBA" id="ARBA00022827"/>
    </source>
</evidence>
<dbReference type="AlphaFoldDB" id="A0A290Z5X2"/>
<dbReference type="EMBL" id="CP023445">
    <property type="protein sequence ID" value="ATE54369.1"/>
    <property type="molecule type" value="Genomic_DNA"/>
</dbReference>
<dbReference type="RefSeq" id="WP_096493450.1">
    <property type="nucleotide sequence ID" value="NZ_CP023445.1"/>
</dbReference>
<reference evidence="8" key="1">
    <citation type="submission" date="2017-09" db="EMBL/GenBank/DDBJ databases">
        <title>Complete Genome Sequence of ansamitocin-producing Bacterium Actinosynnema pretiosum X47.</title>
        <authorList>
            <person name="Cao G."/>
            <person name="Zong G."/>
            <person name="Zhong C."/>
            <person name="Fu J."/>
        </authorList>
    </citation>
    <scope>NUCLEOTIDE SEQUENCE [LARGE SCALE GENOMIC DNA]</scope>
    <source>
        <strain evidence="8">X47</strain>
    </source>
</reference>
<proteinExistence type="predicted"/>
<dbReference type="InterPro" id="IPR023753">
    <property type="entry name" value="FAD/NAD-binding_dom"/>
</dbReference>
<dbReference type="InterPro" id="IPR050446">
    <property type="entry name" value="FAD-oxidoreductase/Apoptosis"/>
</dbReference>
<dbReference type="GO" id="GO:0005737">
    <property type="term" value="C:cytoplasm"/>
    <property type="evidence" value="ECO:0007669"/>
    <property type="project" value="TreeGrafter"/>
</dbReference>
<dbReference type="GO" id="GO:0016651">
    <property type="term" value="F:oxidoreductase activity, acting on NAD(P)H"/>
    <property type="evidence" value="ECO:0007669"/>
    <property type="project" value="TreeGrafter"/>
</dbReference>
<evidence type="ECO:0000256" key="4">
    <source>
        <dbReference type="ARBA" id="ARBA00023002"/>
    </source>
</evidence>
<protein>
    <submittedName>
        <fullName evidence="8">FAD-dependent oxidoreductase</fullName>
    </submittedName>
</protein>
<feature type="region of interest" description="Disordered" evidence="5">
    <location>
        <begin position="458"/>
        <end position="478"/>
    </location>
</feature>
<evidence type="ECO:0000256" key="1">
    <source>
        <dbReference type="ARBA" id="ARBA00001974"/>
    </source>
</evidence>